<evidence type="ECO:0000256" key="2">
    <source>
        <dbReference type="ARBA" id="ARBA00004162"/>
    </source>
</evidence>
<keyword evidence="10 13" id="KW-1133">Transmembrane helix</keyword>
<protein>
    <recommendedName>
        <fullName evidence="5">Sec translocon accessory complex subunit YajC</fullName>
    </recommendedName>
</protein>
<comment type="function">
    <text evidence="1">The SecYEG-SecDF-YajC-YidC holo-translocon (HTL) protein secretase/insertase is a supercomplex required for protein secretion, insertion of proteins into membranes, and assembly of membrane protein complexes. While the SecYEG complex is essential for assembly of a number of proteins and complexes, the SecDF-YajC-YidC subcomplex facilitates these functions.</text>
</comment>
<evidence type="ECO:0000256" key="10">
    <source>
        <dbReference type="ARBA" id="ARBA00022989"/>
    </source>
</evidence>
<dbReference type="PANTHER" id="PTHR33909:SF1">
    <property type="entry name" value="SEC TRANSLOCON ACCESSORY COMPLEX SUBUNIT YAJC"/>
    <property type="match status" value="1"/>
</dbReference>
<evidence type="ECO:0000256" key="5">
    <source>
        <dbReference type="ARBA" id="ARBA00014962"/>
    </source>
</evidence>
<dbReference type="PRINTS" id="PR01853">
    <property type="entry name" value="YAJCTRNLCASE"/>
</dbReference>
<evidence type="ECO:0000256" key="8">
    <source>
        <dbReference type="ARBA" id="ARBA00022692"/>
    </source>
</evidence>
<evidence type="ECO:0000256" key="7">
    <source>
        <dbReference type="ARBA" id="ARBA00022475"/>
    </source>
</evidence>
<reference evidence="14 15" key="1">
    <citation type="submission" date="2018-08" db="EMBL/GenBank/DDBJ databases">
        <title>Parvularcula sp. SM1705, isolated from surface water of the South Sea China.</title>
        <authorList>
            <person name="Sun L."/>
        </authorList>
    </citation>
    <scope>NUCLEOTIDE SEQUENCE [LARGE SCALE GENOMIC DNA]</scope>
    <source>
        <strain evidence="14 15">SM1705</strain>
    </source>
</reference>
<evidence type="ECO:0000313" key="14">
    <source>
        <dbReference type="EMBL" id="RFB04088.1"/>
    </source>
</evidence>
<evidence type="ECO:0000256" key="9">
    <source>
        <dbReference type="ARBA" id="ARBA00022927"/>
    </source>
</evidence>
<comment type="subcellular location">
    <subcellularLocation>
        <location evidence="2">Cell membrane</location>
        <topology evidence="2">Single-pass membrane protein</topology>
    </subcellularLocation>
</comment>
<dbReference type="GO" id="GO:0005886">
    <property type="term" value="C:plasma membrane"/>
    <property type="evidence" value="ECO:0007669"/>
    <property type="project" value="UniProtKB-SubCell"/>
</dbReference>
<keyword evidence="9" id="KW-0653">Protein transport</keyword>
<accession>A0A371RF53</accession>
<evidence type="ECO:0000256" key="1">
    <source>
        <dbReference type="ARBA" id="ARBA00002061"/>
    </source>
</evidence>
<dbReference type="InterPro" id="IPR003849">
    <property type="entry name" value="Preprotein_translocase_YajC"/>
</dbReference>
<keyword evidence="15" id="KW-1185">Reference proteome</keyword>
<dbReference type="NCBIfam" id="TIGR00739">
    <property type="entry name" value="yajC"/>
    <property type="match status" value="1"/>
</dbReference>
<dbReference type="OrthoDB" id="9811406at2"/>
<comment type="similarity">
    <text evidence="3">Belongs to the YajC family.</text>
</comment>
<evidence type="ECO:0000256" key="11">
    <source>
        <dbReference type="ARBA" id="ARBA00023010"/>
    </source>
</evidence>
<evidence type="ECO:0000256" key="4">
    <source>
        <dbReference type="ARBA" id="ARBA00011718"/>
    </source>
</evidence>
<keyword evidence="7" id="KW-1003">Cell membrane</keyword>
<evidence type="ECO:0000256" key="6">
    <source>
        <dbReference type="ARBA" id="ARBA00022448"/>
    </source>
</evidence>
<name>A0A371RF53_9PROT</name>
<evidence type="ECO:0000313" key="15">
    <source>
        <dbReference type="Proteomes" id="UP000264589"/>
    </source>
</evidence>
<feature type="transmembrane region" description="Helical" evidence="13">
    <location>
        <begin position="23"/>
        <end position="39"/>
    </location>
</feature>
<comment type="caution">
    <text evidence="14">The sequence shown here is derived from an EMBL/GenBank/DDBJ whole genome shotgun (WGS) entry which is preliminary data.</text>
</comment>
<keyword evidence="8 13" id="KW-0812">Transmembrane</keyword>
<dbReference type="AlphaFoldDB" id="A0A371RF53"/>
<evidence type="ECO:0000256" key="13">
    <source>
        <dbReference type="SAM" id="Phobius"/>
    </source>
</evidence>
<evidence type="ECO:0000256" key="3">
    <source>
        <dbReference type="ARBA" id="ARBA00006742"/>
    </source>
</evidence>
<dbReference type="InParanoid" id="A0A371RF53"/>
<keyword evidence="6" id="KW-0813">Transport</keyword>
<dbReference type="PANTHER" id="PTHR33909">
    <property type="entry name" value="SEC TRANSLOCON ACCESSORY COMPLEX SUBUNIT YAJC"/>
    <property type="match status" value="1"/>
</dbReference>
<keyword evidence="11" id="KW-0811">Translocation</keyword>
<keyword evidence="12 13" id="KW-0472">Membrane</keyword>
<organism evidence="14 15">
    <name type="scientific">Parvularcula marina</name>
    <dbReference type="NCBI Taxonomy" id="2292771"/>
    <lineage>
        <taxon>Bacteria</taxon>
        <taxon>Pseudomonadati</taxon>
        <taxon>Pseudomonadota</taxon>
        <taxon>Alphaproteobacteria</taxon>
        <taxon>Parvularculales</taxon>
        <taxon>Parvularculaceae</taxon>
        <taxon>Parvularcula</taxon>
    </lineage>
</organism>
<proteinExistence type="inferred from homology"/>
<dbReference type="SMART" id="SM01323">
    <property type="entry name" value="YajC"/>
    <property type="match status" value="1"/>
</dbReference>
<dbReference type="Proteomes" id="UP000264589">
    <property type="component" value="Unassembled WGS sequence"/>
</dbReference>
<sequence length="112" mass="12031">MFSLTAAAAGTAAAQPPGMGLDFFIMMGLMFVVFYFLLIRPQNQARKRHQEMISNIKRGDTVVTAGGIVAKVVKASEGEEVMVEIADGVQASVVKATITNVRSRTEPAEKKS</sequence>
<dbReference type="EMBL" id="QUQO01000001">
    <property type="protein sequence ID" value="RFB04088.1"/>
    <property type="molecule type" value="Genomic_DNA"/>
</dbReference>
<gene>
    <name evidence="14" type="primary">yajC</name>
    <name evidence="14" type="ORF">DX908_01590</name>
</gene>
<evidence type="ECO:0000256" key="12">
    <source>
        <dbReference type="ARBA" id="ARBA00023136"/>
    </source>
</evidence>
<dbReference type="Pfam" id="PF02699">
    <property type="entry name" value="YajC"/>
    <property type="match status" value="1"/>
</dbReference>
<dbReference type="FunCoup" id="A0A371RF53">
    <property type="interactions" value="207"/>
</dbReference>
<dbReference type="RefSeq" id="WP_116390716.1">
    <property type="nucleotide sequence ID" value="NZ_QUQO01000001.1"/>
</dbReference>
<dbReference type="GO" id="GO:0015031">
    <property type="term" value="P:protein transport"/>
    <property type="evidence" value="ECO:0007669"/>
    <property type="project" value="UniProtKB-KW"/>
</dbReference>
<comment type="subunit">
    <text evidence="4">Part of the SecDF-YidC-YajC translocase complex. The SecDF-YidC-YajC translocase forms a supercomplex with SecYEG, called the holo-translocon (HTL).</text>
</comment>